<dbReference type="InterPro" id="IPR006195">
    <property type="entry name" value="aa-tRNA-synth_II"/>
</dbReference>
<dbReference type="PROSITE" id="PS50862">
    <property type="entry name" value="AA_TRNA_LIGASE_II"/>
    <property type="match status" value="1"/>
</dbReference>
<dbReference type="EMBL" id="AUZY01006805">
    <property type="protein sequence ID" value="EQD53168.1"/>
    <property type="molecule type" value="Genomic_DNA"/>
</dbReference>
<dbReference type="InterPro" id="IPR045864">
    <property type="entry name" value="aa-tRNA-synth_II/BPL/LPL"/>
</dbReference>
<dbReference type="GO" id="GO:0005737">
    <property type="term" value="C:cytoplasm"/>
    <property type="evidence" value="ECO:0007669"/>
    <property type="project" value="TreeGrafter"/>
</dbReference>
<reference evidence="2" key="2">
    <citation type="journal article" date="2014" name="ISME J.">
        <title>Microbial stratification in low pH oxic and suboxic macroscopic growths along an acid mine drainage.</title>
        <authorList>
            <person name="Mendez-Garcia C."/>
            <person name="Mesa V."/>
            <person name="Sprenger R.R."/>
            <person name="Richter M."/>
            <person name="Diez M.S."/>
            <person name="Solano J."/>
            <person name="Bargiela R."/>
            <person name="Golyshina O.V."/>
            <person name="Manteca A."/>
            <person name="Ramos J.L."/>
            <person name="Gallego J.R."/>
            <person name="Llorente I."/>
            <person name="Martins Dos Santos V.A."/>
            <person name="Jensen O.N."/>
            <person name="Pelaez A.I."/>
            <person name="Sanchez J."/>
            <person name="Ferrer M."/>
        </authorList>
    </citation>
    <scope>NUCLEOTIDE SEQUENCE</scope>
</reference>
<feature type="domain" description="Aminoacyl-transfer RNA synthetases class-II family profile" evidence="1">
    <location>
        <begin position="1"/>
        <end position="151"/>
    </location>
</feature>
<keyword evidence="2" id="KW-0436">Ligase</keyword>
<dbReference type="PANTHER" id="PTHR10745:SF8">
    <property type="entry name" value="DNA POLYMERASE SUBUNIT GAMMA-2, MITOCHONDRIAL"/>
    <property type="match status" value="1"/>
</dbReference>
<feature type="non-terminal residue" evidence="2">
    <location>
        <position position="151"/>
    </location>
</feature>
<proteinExistence type="predicted"/>
<evidence type="ECO:0000259" key="1">
    <source>
        <dbReference type="PROSITE" id="PS50862"/>
    </source>
</evidence>
<comment type="caution">
    <text evidence="2">The sequence shown here is derived from an EMBL/GenBank/DDBJ whole genome shotgun (WGS) entry which is preliminary data.</text>
</comment>
<reference evidence="2" key="1">
    <citation type="submission" date="2013-08" db="EMBL/GenBank/DDBJ databases">
        <authorList>
            <person name="Mendez C."/>
            <person name="Richter M."/>
            <person name="Ferrer M."/>
            <person name="Sanchez J."/>
        </authorList>
    </citation>
    <scope>NUCLEOTIDE SEQUENCE</scope>
</reference>
<name>T1A8M2_9ZZZZ</name>
<dbReference type="AlphaFoldDB" id="T1A8M2"/>
<dbReference type="GO" id="GO:0006426">
    <property type="term" value="P:glycyl-tRNA aminoacylation"/>
    <property type="evidence" value="ECO:0007669"/>
    <property type="project" value="TreeGrafter"/>
</dbReference>
<gene>
    <name evidence="2" type="ORF">B1B_10399</name>
</gene>
<dbReference type="PRINTS" id="PR01043">
    <property type="entry name" value="TRNASYNTHGLY"/>
</dbReference>
<keyword evidence="2" id="KW-0030">Aminoacyl-tRNA synthetase</keyword>
<evidence type="ECO:0000313" key="2">
    <source>
        <dbReference type="EMBL" id="EQD53168.1"/>
    </source>
</evidence>
<dbReference type="InterPro" id="IPR027031">
    <property type="entry name" value="Gly-tRNA_synthase/POLG2"/>
</dbReference>
<accession>T1A8M2</accession>
<sequence length="151" mass="17380">MRLRRRIRDLWWREMVDLRDDVEGLEAAILMNPTVWQASGHLANFSDPLVDCLGECHQRWRADHVQGDRCPNCGGPLSASRQFNLMFKTFIGPVEDESAVVYLRPETAQGIFVNFKNVLGTSRQRIPFGIAQIGRSFRNEISTGNFIFRLR</sequence>
<dbReference type="Gene3D" id="3.30.930.10">
    <property type="entry name" value="Bira Bifunctional Protein, Domain 2"/>
    <property type="match status" value="1"/>
</dbReference>
<dbReference type="SUPFAM" id="SSF55681">
    <property type="entry name" value="Class II aaRS and biotin synthetases"/>
    <property type="match status" value="1"/>
</dbReference>
<protein>
    <submittedName>
        <fullName evidence="2">Glycyl-tRNA synthetase</fullName>
    </submittedName>
</protein>
<dbReference type="PANTHER" id="PTHR10745">
    <property type="entry name" value="GLYCYL-TRNA SYNTHETASE/DNA POLYMERASE SUBUNIT GAMMA-2"/>
    <property type="match status" value="1"/>
</dbReference>
<dbReference type="GO" id="GO:0004820">
    <property type="term" value="F:glycine-tRNA ligase activity"/>
    <property type="evidence" value="ECO:0007669"/>
    <property type="project" value="TreeGrafter"/>
</dbReference>
<organism evidence="2">
    <name type="scientific">mine drainage metagenome</name>
    <dbReference type="NCBI Taxonomy" id="410659"/>
    <lineage>
        <taxon>unclassified sequences</taxon>
        <taxon>metagenomes</taxon>
        <taxon>ecological metagenomes</taxon>
    </lineage>
</organism>